<protein>
    <recommendedName>
        <fullName evidence="1">DUF1248 domain-containing protein</fullName>
    </recommendedName>
</protein>
<proteinExistence type="predicted"/>
<evidence type="ECO:0000313" key="2">
    <source>
        <dbReference type="EMBL" id="KAF1766808.1"/>
    </source>
</evidence>
<gene>
    <name evidence="2" type="ORF">GCK72_006766</name>
</gene>
<name>A0A6A5HG55_CAERE</name>
<sequence length="350" mass="40484">MLVSRRINILKLSNRFLSSSSSSQSLPGIEELEIVTNPSGKHLDEFMKAAGNDRTVFKREDIELWQNSLKDYQLKVTCLKETKRVIATLHFCKMYPVPNSGNEPIVFMGFGWADPEYRSAPYIKFQNDMSHQMIPDKRTNVMAQYNEAARKWWHLLSGKTDHPEKGHEVVDVGYRSIYDAKEFVLPEGLDTTGISVKNAREVPKKDIIEYDQTVHPYRREKYIISHMYDRDGYGKVAYDEDGKVIGIGQAIIYDNKKDCNLGPIYADDPRVAQAMFYEMLKDIKDSGKFVSQFEVRTTQKSANSFHWIAPFLKCKPTRTHICNLVYTHWVPKNIGFEKIYCPTHLQTFIC</sequence>
<dbReference type="EMBL" id="WUAV01000002">
    <property type="protein sequence ID" value="KAF1766808.1"/>
    <property type="molecule type" value="Genomic_DNA"/>
</dbReference>
<dbReference type="InterPro" id="IPR009658">
    <property type="entry name" value="DUF1248"/>
</dbReference>
<dbReference type="AlphaFoldDB" id="A0A6A5HG55"/>
<dbReference type="RefSeq" id="XP_003110107.2">
    <property type="nucleotide sequence ID" value="XM_003110059.2"/>
</dbReference>
<accession>A0A6A5HG55</accession>
<reference evidence="2 3" key="1">
    <citation type="submission" date="2019-12" db="EMBL/GenBank/DDBJ databases">
        <title>Chromosome-level assembly of the Caenorhabditis remanei genome.</title>
        <authorList>
            <person name="Teterina A.A."/>
            <person name="Willis J.H."/>
            <person name="Phillips P.C."/>
        </authorList>
    </citation>
    <scope>NUCLEOTIDE SEQUENCE [LARGE SCALE GENOMIC DNA]</scope>
    <source>
        <strain evidence="2 3">PX506</strain>
        <tissue evidence="2">Whole organism</tissue>
    </source>
</reference>
<organism evidence="2 3">
    <name type="scientific">Caenorhabditis remanei</name>
    <name type="common">Caenorhabditis vulgaris</name>
    <dbReference type="NCBI Taxonomy" id="31234"/>
    <lineage>
        <taxon>Eukaryota</taxon>
        <taxon>Metazoa</taxon>
        <taxon>Ecdysozoa</taxon>
        <taxon>Nematoda</taxon>
        <taxon>Chromadorea</taxon>
        <taxon>Rhabditida</taxon>
        <taxon>Rhabditina</taxon>
        <taxon>Rhabditomorpha</taxon>
        <taxon>Rhabditoidea</taxon>
        <taxon>Rhabditidae</taxon>
        <taxon>Peloderinae</taxon>
        <taxon>Caenorhabditis</taxon>
    </lineage>
</organism>
<dbReference type="PANTHER" id="PTHR21471">
    <property type="entry name" value="GNAT FAMILY ACETYLTRANSFERASE-RELATED"/>
    <property type="match status" value="1"/>
</dbReference>
<dbReference type="SUPFAM" id="SSF55729">
    <property type="entry name" value="Acyl-CoA N-acyltransferases (Nat)"/>
    <property type="match status" value="1"/>
</dbReference>
<dbReference type="PANTHER" id="PTHR21471:SF48">
    <property type="entry name" value="DUF1248 DOMAIN-CONTAINING PROTEIN"/>
    <property type="match status" value="1"/>
</dbReference>
<dbReference type="Gene3D" id="3.40.630.90">
    <property type="match status" value="1"/>
</dbReference>
<dbReference type="Pfam" id="PF06852">
    <property type="entry name" value="DUF1248"/>
    <property type="match status" value="1"/>
</dbReference>
<dbReference type="GeneID" id="9804201"/>
<comment type="caution">
    <text evidence="2">The sequence shown here is derived from an EMBL/GenBank/DDBJ whole genome shotgun (WGS) entry which is preliminary data.</text>
</comment>
<evidence type="ECO:0000313" key="3">
    <source>
        <dbReference type="Proteomes" id="UP000483820"/>
    </source>
</evidence>
<feature type="domain" description="DUF1248" evidence="1">
    <location>
        <begin position="30"/>
        <end position="214"/>
    </location>
</feature>
<evidence type="ECO:0000259" key="1">
    <source>
        <dbReference type="Pfam" id="PF06852"/>
    </source>
</evidence>
<dbReference type="CTD" id="9804201"/>
<dbReference type="Proteomes" id="UP000483820">
    <property type="component" value="Chromosome II"/>
</dbReference>
<dbReference type="KEGG" id="crq:GCK72_006766"/>
<dbReference type="InterPro" id="IPR016181">
    <property type="entry name" value="Acyl_CoA_acyltransferase"/>
</dbReference>